<sequence>MSRGLCIAFGALLLMVAEPASAQQSGVAATLESGGRTSGCVEWSHQTIAKPGHKSPDQKLVYFRFVNKCGREVSVVLVSQTDGYAGRVSDHGSITLAPGQSYGDAKTIRNYLFLNPPSDNFLNFWVFQSDGRYDAALMPNMSPCIPGFQPVRNSKRQYPACPPHFRYSQG</sequence>
<gene>
    <name evidence="2" type="ORF">AOA14_00405</name>
</gene>
<evidence type="ECO:0000256" key="1">
    <source>
        <dbReference type="SAM" id="SignalP"/>
    </source>
</evidence>
<evidence type="ECO:0000313" key="2">
    <source>
        <dbReference type="EMBL" id="AMU93071.1"/>
    </source>
</evidence>
<feature type="signal peptide" evidence="1">
    <location>
        <begin position="1"/>
        <end position="22"/>
    </location>
</feature>
<dbReference type="EMBL" id="CP013342">
    <property type="protein sequence ID" value="AMU93071.1"/>
    <property type="molecule type" value="Genomic_DNA"/>
</dbReference>
<reference evidence="2 3" key="2">
    <citation type="journal article" date="2016" name="Genome Announc.">
        <title>Complete Genome Sequence of Sphingopyxis terrae Strain 203-1 (NBRC 111660), a Polyethylene Glycol Degrader.</title>
        <authorList>
            <person name="Ohtsubo Y."/>
            <person name="Nonoyama S."/>
            <person name="Nagata Y."/>
            <person name="Numata M."/>
            <person name="Tsuchikane K."/>
            <person name="Hosoyama A."/>
            <person name="Yamazoe A."/>
            <person name="Tsuda M."/>
            <person name="Fujita N."/>
            <person name="Kawai F."/>
        </authorList>
    </citation>
    <scope>NUCLEOTIDE SEQUENCE [LARGE SCALE GENOMIC DNA]</scope>
    <source>
        <strain evidence="2 3">203-1</strain>
    </source>
</reference>
<organism evidence="2 3">
    <name type="scientific">Sphingopyxis terrae subsp. terrae NBRC 15098</name>
    <dbReference type="NCBI Taxonomy" id="1219058"/>
    <lineage>
        <taxon>Bacteria</taxon>
        <taxon>Pseudomonadati</taxon>
        <taxon>Pseudomonadota</taxon>
        <taxon>Alphaproteobacteria</taxon>
        <taxon>Sphingomonadales</taxon>
        <taxon>Sphingomonadaceae</taxon>
        <taxon>Sphingopyxis</taxon>
    </lineage>
</organism>
<dbReference type="Proteomes" id="UP000076234">
    <property type="component" value="Chromosome"/>
</dbReference>
<evidence type="ECO:0000313" key="3">
    <source>
        <dbReference type="Proteomes" id="UP000076234"/>
    </source>
</evidence>
<keyword evidence="1" id="KW-0732">Signal</keyword>
<reference evidence="3" key="1">
    <citation type="submission" date="2015-11" db="EMBL/GenBank/DDBJ databases">
        <title>Complete genome sequence of a polyethylene glycol-degrading strain Sphingopyxis terrae strain 203-1 (NBRC 15098).</title>
        <authorList>
            <person name="Yoshiyuki O."/>
            <person name="Shouta N."/>
            <person name="Nagata Y."/>
            <person name="Numata M."/>
            <person name="Tsuchikane K."/>
            <person name="Hosoyama A."/>
            <person name="Yamazoe A."/>
            <person name="Tsuda M."/>
            <person name="Fujita N."/>
            <person name="Kawai F."/>
        </authorList>
    </citation>
    <scope>NUCLEOTIDE SEQUENCE [LARGE SCALE GENOMIC DNA]</scope>
    <source>
        <strain evidence="3">203-1</strain>
    </source>
</reference>
<dbReference type="STRING" id="1219058.AOA14_00405"/>
<name>A0A142VTK8_9SPHN</name>
<feature type="chain" id="PRO_5007502250" evidence="1">
    <location>
        <begin position="23"/>
        <end position="170"/>
    </location>
</feature>
<proteinExistence type="predicted"/>
<accession>A0A142VTK8</accession>
<dbReference type="KEGG" id="ster:AOA14_00405"/>
<dbReference type="RefSeq" id="WP_062900381.1">
    <property type="nucleotide sequence ID" value="NZ_CP013342.1"/>
</dbReference>
<dbReference type="AlphaFoldDB" id="A0A142VTK8"/>
<protein>
    <submittedName>
        <fullName evidence="2">Uncharacterized protein</fullName>
    </submittedName>
</protein>